<keyword evidence="5" id="KW-1015">Disulfide bond</keyword>
<keyword evidence="2" id="KW-0732">Signal</keyword>
<dbReference type="InterPro" id="IPR009003">
    <property type="entry name" value="Peptidase_S1_PA"/>
</dbReference>
<keyword evidence="3 7" id="KW-0378">Hydrolase</keyword>
<dbReference type="Proteomes" id="UP000694393">
    <property type="component" value="Unplaced"/>
</dbReference>
<dbReference type="Pfam" id="PF00089">
    <property type="entry name" value="Trypsin"/>
    <property type="match status" value="1"/>
</dbReference>
<dbReference type="InterPro" id="IPR043504">
    <property type="entry name" value="Peptidase_S1_PA_chymotrypsin"/>
</dbReference>
<feature type="domain" description="Peptidase S1" evidence="8">
    <location>
        <begin position="38"/>
        <end position="275"/>
    </location>
</feature>
<evidence type="ECO:0000256" key="5">
    <source>
        <dbReference type="ARBA" id="ARBA00023157"/>
    </source>
</evidence>
<dbReference type="InterPro" id="IPR001314">
    <property type="entry name" value="Peptidase_S1A"/>
</dbReference>
<dbReference type="PROSITE" id="PS00134">
    <property type="entry name" value="TRYPSIN_HIS"/>
    <property type="match status" value="1"/>
</dbReference>
<dbReference type="Ensembl" id="ENSPCET00000018016.1">
    <property type="protein sequence ID" value="ENSPCEP00000017408.1"/>
    <property type="gene ID" value="ENSPCEG00000013323.1"/>
</dbReference>
<accession>A0A8C8VLZ2</accession>
<evidence type="ECO:0000313" key="10">
    <source>
        <dbReference type="Proteomes" id="UP000694393"/>
    </source>
</evidence>
<keyword evidence="6" id="KW-0325">Glycoprotein</keyword>
<dbReference type="PANTHER" id="PTHR24253">
    <property type="entry name" value="TRANSMEMBRANE PROTEASE SERINE"/>
    <property type="match status" value="1"/>
</dbReference>
<evidence type="ECO:0000256" key="3">
    <source>
        <dbReference type="ARBA" id="ARBA00022801"/>
    </source>
</evidence>
<dbReference type="PROSITE" id="PS00135">
    <property type="entry name" value="TRYPSIN_SER"/>
    <property type="match status" value="1"/>
</dbReference>
<dbReference type="PANTHER" id="PTHR24253:SF144">
    <property type="entry name" value="CHYMOTRYPSIN-LIKE PROTEASE CTRL-1-RELATED"/>
    <property type="match status" value="1"/>
</dbReference>
<sequence length="357" mass="38889">MEAAVFSQDRSGEGGIRGRLCSPMALALLAMPKISGRIVGGGDAPRSRWPWQVSIQLNGHHHCGGSLISSQWVVSAAHCFDFSSLVSSYRVNLGEYQLSYPSPCRVSSLVSQIIIHPHYNGTRSAADIALMQLTDPVQYIDDIRPICWPGSSDSFPDNLTCWVTGWGATDSDVSLPPPKTLQEVQVQLIDTAACNALYNIDPDPKIGRDPVKPNMICAGDAKGHKDSCKGDSGGPLTCDSNGTWFLLGIVSWGDGCGQPNRPGVYIRTVPYGEWIWGYGPRNWVVHLRDEGCQTLLQQLHASLHHFPDLTVTIRRALISRSIVHPVVRPCTVWGQCKTQTGEDLKSATPASLSLHRA</sequence>
<evidence type="ECO:0000256" key="4">
    <source>
        <dbReference type="ARBA" id="ARBA00022825"/>
    </source>
</evidence>
<reference evidence="9" key="2">
    <citation type="submission" date="2025-09" db="UniProtKB">
        <authorList>
            <consortium name="Ensembl"/>
        </authorList>
    </citation>
    <scope>IDENTIFICATION</scope>
</reference>
<dbReference type="InterPro" id="IPR033116">
    <property type="entry name" value="TRYPSIN_SER"/>
</dbReference>
<organism evidence="9 10">
    <name type="scientific">Pelusios castaneus</name>
    <name type="common">West African mud turtle</name>
    <dbReference type="NCBI Taxonomy" id="367368"/>
    <lineage>
        <taxon>Eukaryota</taxon>
        <taxon>Metazoa</taxon>
        <taxon>Chordata</taxon>
        <taxon>Craniata</taxon>
        <taxon>Vertebrata</taxon>
        <taxon>Euteleostomi</taxon>
        <taxon>Archelosauria</taxon>
        <taxon>Testudinata</taxon>
        <taxon>Testudines</taxon>
        <taxon>Pleurodira</taxon>
        <taxon>Pelomedusidae</taxon>
        <taxon>Pelusios</taxon>
    </lineage>
</organism>
<proteinExistence type="predicted"/>
<dbReference type="FunFam" id="2.40.10.10:FF:000039">
    <property type="entry name" value="Brain-specific serine protease 4"/>
    <property type="match status" value="1"/>
</dbReference>
<dbReference type="InterPro" id="IPR018114">
    <property type="entry name" value="TRYPSIN_HIS"/>
</dbReference>
<evidence type="ECO:0000256" key="1">
    <source>
        <dbReference type="ARBA" id="ARBA00022670"/>
    </source>
</evidence>
<keyword evidence="10" id="KW-1185">Reference proteome</keyword>
<name>A0A8C8VLZ2_9SAUR</name>
<evidence type="ECO:0000256" key="2">
    <source>
        <dbReference type="ARBA" id="ARBA00022729"/>
    </source>
</evidence>
<keyword evidence="1 7" id="KW-0645">Protease</keyword>
<keyword evidence="4 7" id="KW-0720">Serine protease</keyword>
<dbReference type="AlphaFoldDB" id="A0A8C8VLZ2"/>
<dbReference type="GO" id="GO:0006508">
    <property type="term" value="P:proteolysis"/>
    <property type="evidence" value="ECO:0007669"/>
    <property type="project" value="UniProtKB-KW"/>
</dbReference>
<evidence type="ECO:0000256" key="6">
    <source>
        <dbReference type="ARBA" id="ARBA00023180"/>
    </source>
</evidence>
<protein>
    <recommendedName>
        <fullName evidence="8">Peptidase S1 domain-containing protein</fullName>
    </recommendedName>
</protein>
<dbReference type="SUPFAM" id="SSF50494">
    <property type="entry name" value="Trypsin-like serine proteases"/>
    <property type="match status" value="1"/>
</dbReference>
<dbReference type="InterPro" id="IPR001254">
    <property type="entry name" value="Trypsin_dom"/>
</dbReference>
<dbReference type="PRINTS" id="PR00722">
    <property type="entry name" value="CHYMOTRYPSIN"/>
</dbReference>
<evidence type="ECO:0000259" key="8">
    <source>
        <dbReference type="PROSITE" id="PS50240"/>
    </source>
</evidence>
<reference evidence="9" key="1">
    <citation type="submission" date="2025-08" db="UniProtKB">
        <authorList>
            <consortium name="Ensembl"/>
        </authorList>
    </citation>
    <scope>IDENTIFICATION</scope>
</reference>
<evidence type="ECO:0000313" key="9">
    <source>
        <dbReference type="Ensembl" id="ENSPCEP00000017408.1"/>
    </source>
</evidence>
<dbReference type="GO" id="GO:0004252">
    <property type="term" value="F:serine-type endopeptidase activity"/>
    <property type="evidence" value="ECO:0007669"/>
    <property type="project" value="InterPro"/>
</dbReference>
<dbReference type="SMART" id="SM00020">
    <property type="entry name" value="Tryp_SPc"/>
    <property type="match status" value="1"/>
</dbReference>
<dbReference type="PROSITE" id="PS50240">
    <property type="entry name" value="TRYPSIN_DOM"/>
    <property type="match status" value="1"/>
</dbReference>
<dbReference type="CDD" id="cd00190">
    <property type="entry name" value="Tryp_SPc"/>
    <property type="match status" value="1"/>
</dbReference>
<dbReference type="Gene3D" id="2.40.10.10">
    <property type="entry name" value="Trypsin-like serine proteases"/>
    <property type="match status" value="2"/>
</dbReference>
<evidence type="ECO:0000256" key="7">
    <source>
        <dbReference type="RuleBase" id="RU363034"/>
    </source>
</evidence>